<dbReference type="InterPro" id="IPR002156">
    <property type="entry name" value="RNaseH_domain"/>
</dbReference>
<evidence type="ECO:0000259" key="2">
    <source>
        <dbReference type="Pfam" id="PF13456"/>
    </source>
</evidence>
<dbReference type="GO" id="GO:0003676">
    <property type="term" value="F:nucleic acid binding"/>
    <property type="evidence" value="ECO:0007669"/>
    <property type="project" value="InterPro"/>
</dbReference>
<feature type="domain" description="RNase H type-1" evidence="2">
    <location>
        <begin position="157"/>
        <end position="233"/>
    </location>
</feature>
<dbReference type="Proteomes" id="UP000712600">
    <property type="component" value="Unassembled WGS sequence"/>
</dbReference>
<gene>
    <name evidence="3" type="ORF">F2Q69_00050535</name>
</gene>
<evidence type="ECO:0000313" key="4">
    <source>
        <dbReference type="Proteomes" id="UP000712600"/>
    </source>
</evidence>
<evidence type="ECO:0000313" key="3">
    <source>
        <dbReference type="EMBL" id="KAF3522874.1"/>
    </source>
</evidence>
<dbReference type="InterPro" id="IPR044730">
    <property type="entry name" value="RNase_H-like_dom_plant"/>
</dbReference>
<dbReference type="Gene3D" id="3.30.420.10">
    <property type="entry name" value="Ribonuclease H-like superfamily/Ribonuclease H"/>
    <property type="match status" value="1"/>
</dbReference>
<dbReference type="PANTHER" id="PTHR34146">
    <property type="entry name" value="POLYNUCLEOTIDYL TRANSFERASE, RIBONUCLEASE H-LIKE SUPERFAMILY PROTEIN-RELATED"/>
    <property type="match status" value="1"/>
</dbReference>
<dbReference type="CDD" id="cd06222">
    <property type="entry name" value="RNase_H_like"/>
    <property type="match status" value="1"/>
</dbReference>
<dbReference type="EMBL" id="QGKX02001347">
    <property type="protein sequence ID" value="KAF3522874.1"/>
    <property type="molecule type" value="Genomic_DNA"/>
</dbReference>
<dbReference type="GO" id="GO:0004523">
    <property type="term" value="F:RNA-DNA hybrid ribonuclease activity"/>
    <property type="evidence" value="ECO:0007669"/>
    <property type="project" value="InterPro"/>
</dbReference>
<accession>A0A8S9PNU9</accession>
<name>A0A8S9PNU9_BRACR</name>
<sequence length="235" mass="25743">MKKRGKGKKMDQAADNQIGLDQAAESLPRDQPKRTIPRTESADNTSPHNQTRELEPISLITSLTGLLQRGVKMITLPPTGLSEATLFPWIIWYLWSAGNKLAFEEVRITEWEVVTQAIKEAAVWQTAHQRKSSPTNKPPDCKFFPSKPSLKQTKCFVDAAWIAATNKGGFGWIFTDPITGSSRSMFSNRSYVGSALIAEALAVKAALLDAVSLGLTSVTFWSDSKTLVSALSSSD</sequence>
<feature type="region of interest" description="Disordered" evidence="1">
    <location>
        <begin position="1"/>
        <end position="54"/>
    </location>
</feature>
<organism evidence="3 4">
    <name type="scientific">Brassica cretica</name>
    <name type="common">Mustard</name>
    <dbReference type="NCBI Taxonomy" id="69181"/>
    <lineage>
        <taxon>Eukaryota</taxon>
        <taxon>Viridiplantae</taxon>
        <taxon>Streptophyta</taxon>
        <taxon>Embryophyta</taxon>
        <taxon>Tracheophyta</taxon>
        <taxon>Spermatophyta</taxon>
        <taxon>Magnoliopsida</taxon>
        <taxon>eudicotyledons</taxon>
        <taxon>Gunneridae</taxon>
        <taxon>Pentapetalae</taxon>
        <taxon>rosids</taxon>
        <taxon>malvids</taxon>
        <taxon>Brassicales</taxon>
        <taxon>Brassicaceae</taxon>
        <taxon>Brassiceae</taxon>
        <taxon>Brassica</taxon>
    </lineage>
</organism>
<evidence type="ECO:0000256" key="1">
    <source>
        <dbReference type="SAM" id="MobiDB-lite"/>
    </source>
</evidence>
<dbReference type="InterPro" id="IPR012337">
    <property type="entry name" value="RNaseH-like_sf"/>
</dbReference>
<dbReference type="SUPFAM" id="SSF53098">
    <property type="entry name" value="Ribonuclease H-like"/>
    <property type="match status" value="1"/>
</dbReference>
<comment type="caution">
    <text evidence="3">The sequence shown here is derived from an EMBL/GenBank/DDBJ whole genome shotgun (WGS) entry which is preliminary data.</text>
</comment>
<proteinExistence type="predicted"/>
<dbReference type="PANTHER" id="PTHR34146:SF11">
    <property type="entry name" value="RIBONUCLEASE H-LIKE SUPERFAMILY PROTEIN"/>
    <property type="match status" value="1"/>
</dbReference>
<reference evidence="3" key="1">
    <citation type="submission" date="2019-12" db="EMBL/GenBank/DDBJ databases">
        <title>Genome sequencing and annotation of Brassica cretica.</title>
        <authorList>
            <person name="Studholme D.J."/>
            <person name="Sarris P."/>
        </authorList>
    </citation>
    <scope>NUCLEOTIDE SEQUENCE</scope>
    <source>
        <strain evidence="3">PFS-109/04</strain>
        <tissue evidence="3">Leaf</tissue>
    </source>
</reference>
<dbReference type="AlphaFoldDB" id="A0A8S9PNU9"/>
<protein>
    <recommendedName>
        <fullName evidence="2">RNase H type-1 domain-containing protein</fullName>
    </recommendedName>
</protein>
<dbReference type="InterPro" id="IPR036397">
    <property type="entry name" value="RNaseH_sf"/>
</dbReference>
<dbReference type="Pfam" id="PF13456">
    <property type="entry name" value="RVT_3"/>
    <property type="match status" value="1"/>
</dbReference>